<dbReference type="EMBL" id="SLXT01000008">
    <property type="protein sequence ID" value="TCP64784.1"/>
    <property type="molecule type" value="Genomic_DNA"/>
</dbReference>
<dbReference type="RefSeq" id="WP_131918922.1">
    <property type="nucleotide sequence ID" value="NZ_JAOQNU010000008.1"/>
</dbReference>
<dbReference type="OrthoDB" id="1629754at2"/>
<gene>
    <name evidence="1" type="ORF">EDD73_108137</name>
</gene>
<sequence>MEYGSRGYGESIYGQVDGPTPEELTPNLMSYLPFYYDERTMQSAQSALATEMGRLKWDIRNIMDQFFVDTATWGLDDWDQFLGRDPDRLKNYLNRREETKARLRGFGTTTVEMIQRVAAAFSGGEVTVLEYPAEFRFVVKFVGTRGVPPNMAELTNLIEMIKPAHLVFSYAYTFLVWQEAAAYTWTNASRMSWNEYRNIEIRG</sequence>
<organism evidence="1 2">
    <name type="scientific">Heliophilum fasciatum</name>
    <dbReference type="NCBI Taxonomy" id="35700"/>
    <lineage>
        <taxon>Bacteria</taxon>
        <taxon>Bacillati</taxon>
        <taxon>Bacillota</taxon>
        <taxon>Clostridia</taxon>
        <taxon>Eubacteriales</taxon>
        <taxon>Heliobacteriaceae</taxon>
        <taxon>Heliophilum</taxon>
    </lineage>
</organism>
<dbReference type="AlphaFoldDB" id="A0A4R2RNX6"/>
<accession>A0A4R2RNX6</accession>
<evidence type="ECO:0000313" key="2">
    <source>
        <dbReference type="Proteomes" id="UP000294813"/>
    </source>
</evidence>
<dbReference type="InterPro" id="IPR018755">
    <property type="entry name" value="Phage_Mu_Gp48"/>
</dbReference>
<comment type="caution">
    <text evidence="1">The sequence shown here is derived from an EMBL/GenBank/DDBJ whole genome shotgun (WGS) entry which is preliminary data.</text>
</comment>
<dbReference type="Proteomes" id="UP000294813">
    <property type="component" value="Unassembled WGS sequence"/>
</dbReference>
<proteinExistence type="predicted"/>
<protein>
    <submittedName>
        <fullName evidence="1">Uncharacterized protein DUF2313</fullName>
    </submittedName>
</protein>
<evidence type="ECO:0000313" key="1">
    <source>
        <dbReference type="EMBL" id="TCP64784.1"/>
    </source>
</evidence>
<dbReference type="Pfam" id="PF10076">
    <property type="entry name" value="Phage_Mu_Gp48"/>
    <property type="match status" value="1"/>
</dbReference>
<reference evidence="1 2" key="1">
    <citation type="submission" date="2019-03" db="EMBL/GenBank/DDBJ databases">
        <title>Genomic Encyclopedia of Type Strains, Phase IV (KMG-IV): sequencing the most valuable type-strain genomes for metagenomic binning, comparative biology and taxonomic classification.</title>
        <authorList>
            <person name="Goeker M."/>
        </authorList>
    </citation>
    <scope>NUCLEOTIDE SEQUENCE [LARGE SCALE GENOMIC DNA]</scope>
    <source>
        <strain evidence="1 2">DSM 11170</strain>
    </source>
</reference>
<name>A0A4R2RNX6_9FIRM</name>
<keyword evidence="2" id="KW-1185">Reference proteome</keyword>